<evidence type="ECO:0000313" key="5">
    <source>
        <dbReference type="EMBL" id="GAS94362.1"/>
    </source>
</evidence>
<dbReference type="SMART" id="SM00866">
    <property type="entry name" value="UTRA"/>
    <property type="match status" value="1"/>
</dbReference>
<dbReference type="STRING" id="228230.RMCC_1328"/>
<dbReference type="Pfam" id="PF07702">
    <property type="entry name" value="UTRA"/>
    <property type="match status" value="1"/>
</dbReference>
<evidence type="ECO:0000256" key="1">
    <source>
        <dbReference type="ARBA" id="ARBA00023015"/>
    </source>
</evidence>
<dbReference type="SUPFAM" id="SSF46785">
    <property type="entry name" value="Winged helix' DNA-binding domain"/>
    <property type="match status" value="1"/>
</dbReference>
<dbReference type="PROSITE" id="PS50949">
    <property type="entry name" value="HTH_GNTR"/>
    <property type="match status" value="1"/>
</dbReference>
<name>A0A100W9X7_MYCCR</name>
<protein>
    <submittedName>
        <fullName evidence="5">UbiC transcription regulator-associated domain-c ontaining protein</fullName>
    </submittedName>
</protein>
<dbReference type="PRINTS" id="PR00035">
    <property type="entry name" value="HTHGNTR"/>
</dbReference>
<evidence type="ECO:0000259" key="4">
    <source>
        <dbReference type="PROSITE" id="PS50949"/>
    </source>
</evidence>
<organism evidence="5 6">
    <name type="scientific">Mycolicibacterium canariasense</name>
    <name type="common">Mycobacterium canariasense</name>
    <dbReference type="NCBI Taxonomy" id="228230"/>
    <lineage>
        <taxon>Bacteria</taxon>
        <taxon>Bacillati</taxon>
        <taxon>Actinomycetota</taxon>
        <taxon>Actinomycetes</taxon>
        <taxon>Mycobacteriales</taxon>
        <taxon>Mycobacteriaceae</taxon>
        <taxon>Mycolicibacterium</taxon>
    </lineage>
</organism>
<keyword evidence="3" id="KW-0804">Transcription</keyword>
<keyword evidence="1" id="KW-0805">Transcription regulation</keyword>
<dbReference type="InterPro" id="IPR000524">
    <property type="entry name" value="Tscrpt_reg_HTH_GntR"/>
</dbReference>
<dbReference type="CDD" id="cd07377">
    <property type="entry name" value="WHTH_GntR"/>
    <property type="match status" value="1"/>
</dbReference>
<dbReference type="InterPro" id="IPR028978">
    <property type="entry name" value="Chorismate_lyase_/UTRA_dom_sf"/>
</dbReference>
<evidence type="ECO:0000256" key="2">
    <source>
        <dbReference type="ARBA" id="ARBA00023125"/>
    </source>
</evidence>
<dbReference type="InterPro" id="IPR050679">
    <property type="entry name" value="Bact_HTH_transcr_reg"/>
</dbReference>
<accession>A0A100W9X7</accession>
<dbReference type="GO" id="GO:0045892">
    <property type="term" value="P:negative regulation of DNA-templated transcription"/>
    <property type="evidence" value="ECO:0007669"/>
    <property type="project" value="TreeGrafter"/>
</dbReference>
<evidence type="ECO:0000256" key="3">
    <source>
        <dbReference type="ARBA" id="ARBA00023163"/>
    </source>
</evidence>
<comment type="caution">
    <text evidence="5">The sequence shown here is derived from an EMBL/GenBank/DDBJ whole genome shotgun (WGS) entry which is preliminary data.</text>
</comment>
<dbReference type="SMART" id="SM00345">
    <property type="entry name" value="HTH_GNTR"/>
    <property type="match status" value="1"/>
</dbReference>
<dbReference type="Gene3D" id="1.10.10.10">
    <property type="entry name" value="Winged helix-like DNA-binding domain superfamily/Winged helix DNA-binding domain"/>
    <property type="match status" value="1"/>
</dbReference>
<keyword evidence="6" id="KW-1185">Reference proteome</keyword>
<proteinExistence type="predicted"/>
<dbReference type="AlphaFoldDB" id="A0A100W9X7"/>
<dbReference type="PANTHER" id="PTHR44846:SF1">
    <property type="entry name" value="MANNOSYL-D-GLYCERATE TRANSPORT_METABOLISM SYSTEM REPRESSOR MNGR-RELATED"/>
    <property type="match status" value="1"/>
</dbReference>
<dbReference type="InterPro" id="IPR036388">
    <property type="entry name" value="WH-like_DNA-bd_sf"/>
</dbReference>
<dbReference type="Proteomes" id="UP000069443">
    <property type="component" value="Unassembled WGS sequence"/>
</dbReference>
<gene>
    <name evidence="5" type="ORF">RMCC_1328</name>
</gene>
<dbReference type="EMBL" id="BCSY01000035">
    <property type="protein sequence ID" value="GAS94362.1"/>
    <property type="molecule type" value="Genomic_DNA"/>
</dbReference>
<dbReference type="GO" id="GO:0003677">
    <property type="term" value="F:DNA binding"/>
    <property type="evidence" value="ECO:0007669"/>
    <property type="project" value="UniProtKB-KW"/>
</dbReference>
<dbReference type="OrthoDB" id="7363114at2"/>
<keyword evidence="2" id="KW-0238">DNA-binding</keyword>
<dbReference type="InterPro" id="IPR011663">
    <property type="entry name" value="UTRA"/>
</dbReference>
<dbReference type="Gene3D" id="3.40.1410.10">
    <property type="entry name" value="Chorismate lyase-like"/>
    <property type="match status" value="1"/>
</dbReference>
<dbReference type="PANTHER" id="PTHR44846">
    <property type="entry name" value="MANNOSYL-D-GLYCERATE TRANSPORT/METABOLISM SYSTEM REPRESSOR MNGR-RELATED"/>
    <property type="match status" value="1"/>
</dbReference>
<feature type="domain" description="HTH gntR-type" evidence="4">
    <location>
        <begin position="1"/>
        <end position="71"/>
    </location>
</feature>
<dbReference type="InterPro" id="IPR036390">
    <property type="entry name" value="WH_DNA-bd_sf"/>
</dbReference>
<dbReference type="Pfam" id="PF00392">
    <property type="entry name" value="GntR"/>
    <property type="match status" value="1"/>
</dbReference>
<evidence type="ECO:0000313" key="6">
    <source>
        <dbReference type="Proteomes" id="UP000069443"/>
    </source>
</evidence>
<reference evidence="6" key="2">
    <citation type="submission" date="2016-02" db="EMBL/GenBank/DDBJ databases">
        <title>Draft genome sequence of five rapidly growing Mycobacterium species.</title>
        <authorList>
            <person name="Katahira K."/>
            <person name="Gotou Y."/>
            <person name="Iida K."/>
            <person name="Ogura Y."/>
            <person name="Hayashi T."/>
        </authorList>
    </citation>
    <scope>NUCLEOTIDE SEQUENCE [LARGE SCALE GENOMIC DNA]</scope>
    <source>
        <strain evidence="6">JCM15298</strain>
    </source>
</reference>
<sequence>MLVHEQAQQALRRLTDELAERGEHRLPTERALAERLGMSRTTVRRALDLLEREQRIRRVKGRAGGAYLTNVTQRDASPQAARPFCQSHSIVRSLNTVKGIPEILHDQGFRDGTTVIRAGLVAAPEPVSSALGVADGEAVVSLLRLRHADGETLSLEQMYLRPELAGVLRTGMTSVYRTLHTQFGLQICVADESIEVASVSSAEGKLLGRPAGTPVLKLERRGFDQRGRAFEYSVDLFRADRTRLHVRTQSPVTAQAM</sequence>
<dbReference type="RefSeq" id="WP_062655676.1">
    <property type="nucleotide sequence ID" value="NZ_BCSY01000035.1"/>
</dbReference>
<dbReference type="SUPFAM" id="SSF64288">
    <property type="entry name" value="Chorismate lyase-like"/>
    <property type="match status" value="1"/>
</dbReference>
<reference evidence="6" key="1">
    <citation type="journal article" date="2016" name="Genome Announc.">
        <title>Draft Genome Sequences of Five Rapidly Growing Mycobacterium Species, M. thermoresistibile, M. fortuitum subsp. acetamidolyticum, M. canariasense, M. brisbanense, and M. novocastrense.</title>
        <authorList>
            <person name="Katahira K."/>
            <person name="Ogura Y."/>
            <person name="Gotoh Y."/>
            <person name="Hayashi T."/>
        </authorList>
    </citation>
    <scope>NUCLEOTIDE SEQUENCE [LARGE SCALE GENOMIC DNA]</scope>
    <source>
        <strain evidence="6">JCM15298</strain>
    </source>
</reference>
<dbReference type="GO" id="GO:0003700">
    <property type="term" value="F:DNA-binding transcription factor activity"/>
    <property type="evidence" value="ECO:0007669"/>
    <property type="project" value="InterPro"/>
</dbReference>